<accession>A0A1I4LN78</accession>
<evidence type="ECO:0000256" key="6">
    <source>
        <dbReference type="ARBA" id="ARBA00022741"/>
    </source>
</evidence>
<dbReference type="InterPro" id="IPR050187">
    <property type="entry name" value="Lipid_Phosphate_FormReg"/>
</dbReference>
<evidence type="ECO:0000256" key="3">
    <source>
        <dbReference type="ARBA" id="ARBA00022516"/>
    </source>
</evidence>
<dbReference type="GO" id="GO:0005524">
    <property type="term" value="F:ATP binding"/>
    <property type="evidence" value="ECO:0007669"/>
    <property type="project" value="UniProtKB-KW"/>
</dbReference>
<keyword evidence="5" id="KW-0479">Metal-binding</keyword>
<dbReference type="Pfam" id="PF19279">
    <property type="entry name" value="YegS_C"/>
    <property type="match status" value="1"/>
</dbReference>
<dbReference type="OrthoDB" id="142078at2"/>
<evidence type="ECO:0000256" key="2">
    <source>
        <dbReference type="ARBA" id="ARBA00005983"/>
    </source>
</evidence>
<dbReference type="GO" id="GO:0008654">
    <property type="term" value="P:phospholipid biosynthetic process"/>
    <property type="evidence" value="ECO:0007669"/>
    <property type="project" value="UniProtKB-KW"/>
</dbReference>
<dbReference type="AlphaFoldDB" id="A0A1I4LN78"/>
<gene>
    <name evidence="14" type="ORF">SAMN02983006_02362</name>
</gene>
<dbReference type="RefSeq" id="WP_089862388.1">
    <property type="nucleotide sequence ID" value="NZ_FOTI01000042.1"/>
</dbReference>
<dbReference type="EMBL" id="FOTI01000042">
    <property type="protein sequence ID" value="SFL92296.1"/>
    <property type="molecule type" value="Genomic_DNA"/>
</dbReference>
<dbReference type="SMART" id="SM00046">
    <property type="entry name" value="DAGKc"/>
    <property type="match status" value="1"/>
</dbReference>
<dbReference type="InterPro" id="IPR017438">
    <property type="entry name" value="ATP-NAD_kinase_N"/>
</dbReference>
<dbReference type="GO" id="GO:0004143">
    <property type="term" value="F:ATP-dependent diacylglycerol kinase activity"/>
    <property type="evidence" value="ECO:0007669"/>
    <property type="project" value="TreeGrafter"/>
</dbReference>
<evidence type="ECO:0000256" key="5">
    <source>
        <dbReference type="ARBA" id="ARBA00022723"/>
    </source>
</evidence>
<evidence type="ECO:0000313" key="15">
    <source>
        <dbReference type="Proteomes" id="UP000199006"/>
    </source>
</evidence>
<evidence type="ECO:0000256" key="1">
    <source>
        <dbReference type="ARBA" id="ARBA00001946"/>
    </source>
</evidence>
<reference evidence="14 15" key="1">
    <citation type="submission" date="2016-10" db="EMBL/GenBank/DDBJ databases">
        <authorList>
            <person name="de Groot N.N."/>
        </authorList>
    </citation>
    <scope>NUCLEOTIDE SEQUENCE [LARGE SCALE GENOMIC DNA]</scope>
    <source>
        <strain evidence="14 15">ATCC 51327</strain>
    </source>
</reference>
<keyword evidence="11" id="KW-0594">Phospholipid biosynthesis</keyword>
<evidence type="ECO:0000256" key="11">
    <source>
        <dbReference type="ARBA" id="ARBA00023209"/>
    </source>
</evidence>
<keyword evidence="6" id="KW-0547">Nucleotide-binding</keyword>
<dbReference type="Gene3D" id="2.60.200.40">
    <property type="match status" value="1"/>
</dbReference>
<comment type="similarity">
    <text evidence="2">Belongs to the diacylglycerol/lipid kinase family.</text>
</comment>
<keyword evidence="12" id="KW-1208">Phospholipid metabolism</keyword>
<evidence type="ECO:0000256" key="4">
    <source>
        <dbReference type="ARBA" id="ARBA00022679"/>
    </source>
</evidence>
<sequence>MGKKVKLIYNPAAGDKSFISHLDSFLEKFQAAGFEVDIYRSMKAGDFAVGLSDVKTDNYEAVIIAGGDGSASQMLNLMQQHSIDLPLGIIPAGTANDFASYLGMTQQIEKSFNKILNWNVKTIDIGQVNQRYFLNVCVGGIISSISHSTDTELKNRLGKVAYYLQLLKELPKIKAMPLRIETSNQVIEGEFLGFFIFNSKDAGGFKNIARLAAVDDGLFDLLAVKTGNILKLSSAAAEFFQGNKIDNDKLIYLQDKKFKITKLADDNNLNHCDVDGEKGPAYPLNIKLLPAAQKVFTG</sequence>
<name>A0A1I4LN78_9FIRM</name>
<dbReference type="NCBIfam" id="TIGR00147">
    <property type="entry name" value="YegS/Rv2252/BmrU family lipid kinase"/>
    <property type="match status" value="1"/>
</dbReference>
<comment type="cofactor">
    <cofactor evidence="1">
        <name>Mg(2+)</name>
        <dbReference type="ChEBI" id="CHEBI:18420"/>
    </cofactor>
</comment>
<dbReference type="InterPro" id="IPR045540">
    <property type="entry name" value="YegS/DAGK_C"/>
</dbReference>
<dbReference type="SUPFAM" id="SSF111331">
    <property type="entry name" value="NAD kinase/diacylglycerol kinase-like"/>
    <property type="match status" value="1"/>
</dbReference>
<dbReference type="PANTHER" id="PTHR12358:SF106">
    <property type="entry name" value="LIPID KINASE YEGS"/>
    <property type="match status" value="1"/>
</dbReference>
<dbReference type="GO" id="GO:0005886">
    <property type="term" value="C:plasma membrane"/>
    <property type="evidence" value="ECO:0007669"/>
    <property type="project" value="TreeGrafter"/>
</dbReference>
<keyword evidence="3" id="KW-0444">Lipid biosynthesis</keyword>
<protein>
    <submittedName>
        <fullName evidence="14">Lipid kinase, YegS/Rv2252/BmrU family</fullName>
    </submittedName>
</protein>
<dbReference type="PROSITE" id="PS50146">
    <property type="entry name" value="DAGK"/>
    <property type="match status" value="1"/>
</dbReference>
<evidence type="ECO:0000256" key="10">
    <source>
        <dbReference type="ARBA" id="ARBA00023098"/>
    </source>
</evidence>
<evidence type="ECO:0000259" key="13">
    <source>
        <dbReference type="PROSITE" id="PS50146"/>
    </source>
</evidence>
<keyword evidence="8" id="KW-0067">ATP-binding</keyword>
<keyword evidence="10" id="KW-0443">Lipid metabolism</keyword>
<dbReference type="STRING" id="29563.SAMN02983006_02362"/>
<dbReference type="Pfam" id="PF00781">
    <property type="entry name" value="DAGK_cat"/>
    <property type="match status" value="1"/>
</dbReference>
<evidence type="ECO:0000256" key="12">
    <source>
        <dbReference type="ARBA" id="ARBA00023264"/>
    </source>
</evidence>
<evidence type="ECO:0000256" key="7">
    <source>
        <dbReference type="ARBA" id="ARBA00022777"/>
    </source>
</evidence>
<dbReference type="Gene3D" id="3.40.50.10330">
    <property type="entry name" value="Probable inorganic polyphosphate/atp-NAD kinase, domain 1"/>
    <property type="match status" value="1"/>
</dbReference>
<dbReference type="InterPro" id="IPR016064">
    <property type="entry name" value="NAD/diacylglycerol_kinase_sf"/>
</dbReference>
<evidence type="ECO:0000256" key="8">
    <source>
        <dbReference type="ARBA" id="ARBA00022840"/>
    </source>
</evidence>
<dbReference type="InterPro" id="IPR001206">
    <property type="entry name" value="Diacylglycerol_kinase_cat_dom"/>
</dbReference>
<evidence type="ECO:0000313" key="14">
    <source>
        <dbReference type="EMBL" id="SFL92296.1"/>
    </source>
</evidence>
<dbReference type="InterPro" id="IPR005218">
    <property type="entry name" value="Diacylglycerol/lipid_kinase"/>
</dbReference>
<evidence type="ECO:0000256" key="9">
    <source>
        <dbReference type="ARBA" id="ARBA00022842"/>
    </source>
</evidence>
<dbReference type="PANTHER" id="PTHR12358">
    <property type="entry name" value="SPHINGOSINE KINASE"/>
    <property type="match status" value="1"/>
</dbReference>
<proteinExistence type="inferred from homology"/>
<keyword evidence="15" id="KW-1185">Reference proteome</keyword>
<keyword evidence="4" id="KW-0808">Transferase</keyword>
<feature type="domain" description="DAGKc" evidence="13">
    <location>
        <begin position="1"/>
        <end position="132"/>
    </location>
</feature>
<organism evidence="14 15">
    <name type="scientific">Halanaerobium salsuginis</name>
    <dbReference type="NCBI Taxonomy" id="29563"/>
    <lineage>
        <taxon>Bacteria</taxon>
        <taxon>Bacillati</taxon>
        <taxon>Bacillota</taxon>
        <taxon>Clostridia</taxon>
        <taxon>Halanaerobiales</taxon>
        <taxon>Halanaerobiaceae</taxon>
        <taxon>Halanaerobium</taxon>
    </lineage>
</organism>
<keyword evidence="7 14" id="KW-0418">Kinase</keyword>
<dbReference type="Proteomes" id="UP000199006">
    <property type="component" value="Unassembled WGS sequence"/>
</dbReference>
<keyword evidence="9" id="KW-0460">Magnesium</keyword>
<dbReference type="GO" id="GO:0046872">
    <property type="term" value="F:metal ion binding"/>
    <property type="evidence" value="ECO:0007669"/>
    <property type="project" value="UniProtKB-KW"/>
</dbReference>